<accession>A0A8J5ZM08</accession>
<dbReference type="FunFam" id="3.90.70.10:FF:000023">
    <property type="entry name" value="Senescence-specific cysteine protease SAG39"/>
    <property type="match status" value="1"/>
</dbReference>
<dbReference type="InterPro" id="IPR039417">
    <property type="entry name" value="Peptidase_C1A_papain-like"/>
</dbReference>
<feature type="domain" description="Peptidase C1A papain C-terminal" evidence="9">
    <location>
        <begin position="148"/>
        <end position="343"/>
    </location>
</feature>
<dbReference type="Gene3D" id="3.90.70.10">
    <property type="entry name" value="Cysteine proteinases"/>
    <property type="match status" value="2"/>
</dbReference>
<protein>
    <recommendedName>
        <fullName evidence="13">Senescence-specific cysteine protease SAG39</fullName>
    </recommendedName>
</protein>
<dbReference type="SMART" id="SM00645">
    <property type="entry name" value="Pept_C1"/>
    <property type="match status" value="2"/>
</dbReference>
<dbReference type="GO" id="GO:0006508">
    <property type="term" value="P:proteolysis"/>
    <property type="evidence" value="ECO:0007669"/>
    <property type="project" value="UniProtKB-KW"/>
</dbReference>
<feature type="domain" description="Cathepsin propeptide inhibitor" evidence="10">
    <location>
        <begin position="64"/>
        <end position="121"/>
    </location>
</feature>
<dbReference type="PROSITE" id="PS00640">
    <property type="entry name" value="THIOL_PROTEASE_ASN"/>
    <property type="match status" value="1"/>
</dbReference>
<dbReference type="PANTHER" id="PTHR12411">
    <property type="entry name" value="CYSTEINE PROTEASE FAMILY C1-RELATED"/>
    <property type="match status" value="1"/>
</dbReference>
<feature type="domain" description="Peptidase C1A papain C-terminal" evidence="9">
    <location>
        <begin position="590"/>
        <end position="806"/>
    </location>
</feature>
<dbReference type="EMBL" id="JAHUZN010000002">
    <property type="protein sequence ID" value="KAG8501672.1"/>
    <property type="molecule type" value="Genomic_DNA"/>
</dbReference>
<dbReference type="SUPFAM" id="SSF54001">
    <property type="entry name" value="Cysteine proteinases"/>
    <property type="match status" value="2"/>
</dbReference>
<organism evidence="11 12">
    <name type="scientific">Gossypium anomalum</name>
    <dbReference type="NCBI Taxonomy" id="47600"/>
    <lineage>
        <taxon>Eukaryota</taxon>
        <taxon>Viridiplantae</taxon>
        <taxon>Streptophyta</taxon>
        <taxon>Embryophyta</taxon>
        <taxon>Tracheophyta</taxon>
        <taxon>Spermatophyta</taxon>
        <taxon>Magnoliopsida</taxon>
        <taxon>eudicotyledons</taxon>
        <taxon>Gunneridae</taxon>
        <taxon>Pentapetalae</taxon>
        <taxon>rosids</taxon>
        <taxon>malvids</taxon>
        <taxon>Malvales</taxon>
        <taxon>Malvaceae</taxon>
        <taxon>Malvoideae</taxon>
        <taxon>Gossypium</taxon>
    </lineage>
</organism>
<dbReference type="Pfam" id="PF08246">
    <property type="entry name" value="Inhibitor_I29"/>
    <property type="match status" value="2"/>
</dbReference>
<comment type="caution">
    <text evidence="11">The sequence shown here is derived from an EMBL/GenBank/DDBJ whole genome shotgun (WGS) entry which is preliminary data.</text>
</comment>
<dbReference type="InterPro" id="IPR013128">
    <property type="entry name" value="Peptidase_C1A"/>
</dbReference>
<dbReference type="GO" id="GO:0008234">
    <property type="term" value="F:cysteine-type peptidase activity"/>
    <property type="evidence" value="ECO:0007669"/>
    <property type="project" value="UniProtKB-KW"/>
</dbReference>
<evidence type="ECO:0000259" key="9">
    <source>
        <dbReference type="SMART" id="SM00645"/>
    </source>
</evidence>
<keyword evidence="2" id="KW-0645">Protease</keyword>
<evidence type="ECO:0000256" key="4">
    <source>
        <dbReference type="ARBA" id="ARBA00022801"/>
    </source>
</evidence>
<dbReference type="AlphaFoldDB" id="A0A8J5ZM08"/>
<dbReference type="SMART" id="SM00848">
    <property type="entry name" value="Inhibitor_I29"/>
    <property type="match status" value="2"/>
</dbReference>
<reference evidence="11 12" key="1">
    <citation type="journal article" date="2021" name="bioRxiv">
        <title>The Gossypium anomalum genome as a resource for cotton improvement and evolutionary analysis of hybrid incompatibility.</title>
        <authorList>
            <person name="Grover C.E."/>
            <person name="Yuan D."/>
            <person name="Arick M.A."/>
            <person name="Miller E.R."/>
            <person name="Hu G."/>
            <person name="Peterson D.G."/>
            <person name="Wendel J.F."/>
            <person name="Udall J.A."/>
        </authorList>
    </citation>
    <scope>NUCLEOTIDE SEQUENCE [LARGE SCALE GENOMIC DNA]</scope>
    <source>
        <strain evidence="11">JFW-Udall</strain>
        <tissue evidence="11">Leaf</tissue>
    </source>
</reference>
<evidence type="ECO:0000256" key="5">
    <source>
        <dbReference type="ARBA" id="ARBA00022807"/>
    </source>
</evidence>
<keyword evidence="3 8" id="KW-0732">Signal</keyword>
<dbReference type="PROSITE" id="PS00139">
    <property type="entry name" value="THIOL_PROTEASE_CYS"/>
    <property type="match status" value="2"/>
</dbReference>
<name>A0A8J5ZM08_9ROSI</name>
<keyword evidence="7" id="KW-1015">Disulfide bond</keyword>
<evidence type="ECO:0000256" key="7">
    <source>
        <dbReference type="ARBA" id="ARBA00023157"/>
    </source>
</evidence>
<dbReference type="PRINTS" id="PR00705">
    <property type="entry name" value="PAPAIN"/>
</dbReference>
<dbReference type="InterPro" id="IPR000169">
    <property type="entry name" value="Pept_cys_AS"/>
</dbReference>
<evidence type="ECO:0000256" key="1">
    <source>
        <dbReference type="ARBA" id="ARBA00008455"/>
    </source>
</evidence>
<evidence type="ECO:0008006" key="13">
    <source>
        <dbReference type="Google" id="ProtNLM"/>
    </source>
</evidence>
<feature type="domain" description="Cathepsin propeptide inhibitor" evidence="10">
    <location>
        <begin position="506"/>
        <end position="563"/>
    </location>
</feature>
<dbReference type="Pfam" id="PF00112">
    <property type="entry name" value="Peptidase_C1"/>
    <property type="match status" value="2"/>
</dbReference>
<keyword evidence="5" id="KW-0788">Thiol protease</keyword>
<sequence>MSRSSSHLVCLFIFLFHHKLFFHHGFQKPAASSFHLFGLTNLILGVCEATSRAALEDASMYERHQQWMVQFGRVYKDNNERQKRFQIFKQNLARIDSFNAANNKPYKLGVNQFADLTNQEFTASRNRFKGHMCSNTATTFKYGNTTALPSTVDWRKKGAVTPIKDQGQCGCCWAFSAVAAMEGVTKLTTGKLISLSEQELVDCDTKGEDQGCEGGLMDDAFQFIEKNKGLTTETIYPYKGVDGTCNTKEEANHAAKINGFEDVPANSEDALQKAVANQPISVAIDAGGSTSSSTRVVCLREVVAPIWTTRVTAVGYGEDVAGVKKATLGCKEMWMRRKAFVALQCKHPTLLHRHNLNQSCLFYKFSFHPIFSVLCFRFQNMKFKVVLSRSIPKQTYLGERGLLLKLQISDLAFHVFEKLLAFLEKKGDAAESQDGERIGLYISLGIHHIWCASSFFYFIANSSSTMASKNQLHHQFLYLALLFFIFGVCEATSRTALEDASMYERHQQWMVQFGRVYKDNNERQKRFQIFKQNVARIDSFNAANNKPYKLGVNQFADLTNQEFTASRNGFKGHMCSNTATTFKYENATALPSTVDWRKKGAVTPIKDQGQCGCCWAFSAVAAMEGVTKLTTGKLISLSEQELVDCDTKGEDQGCEGGLMDDAFQFIEKNKGLTTESIYPYKGVDGTCNTKEEANHAAKINGFEDVPANSEDALQKAVANQPVSVAIDAGGFDFQFYSGGVFTGSCGTDLDHGVTAVGYGEDGGTKYWLVKNSWGSSWGEEGYIRMQRDVDAKEGLCGIAMQASYPTA</sequence>
<gene>
    <name evidence="11" type="ORF">CXB51_004646</name>
</gene>
<dbReference type="FunFam" id="3.90.70.10:FF:000515">
    <property type="entry name" value="Uncharacterized protein"/>
    <property type="match status" value="1"/>
</dbReference>
<dbReference type="PROSITE" id="PS00639">
    <property type="entry name" value="THIOL_PROTEASE_HIS"/>
    <property type="match status" value="1"/>
</dbReference>
<feature type="chain" id="PRO_5035192084" description="Senescence-specific cysteine protease SAG39" evidence="8">
    <location>
        <begin position="26"/>
        <end position="807"/>
    </location>
</feature>
<dbReference type="CDD" id="cd02248">
    <property type="entry name" value="Peptidase_C1A"/>
    <property type="match status" value="2"/>
</dbReference>
<dbReference type="InterPro" id="IPR038765">
    <property type="entry name" value="Papain-like_cys_pep_sf"/>
</dbReference>
<keyword evidence="12" id="KW-1185">Reference proteome</keyword>
<dbReference type="OrthoDB" id="10253408at2759"/>
<dbReference type="InterPro" id="IPR000668">
    <property type="entry name" value="Peptidase_C1A_C"/>
</dbReference>
<dbReference type="InterPro" id="IPR025660">
    <property type="entry name" value="Pept_his_AS"/>
</dbReference>
<evidence type="ECO:0000313" key="11">
    <source>
        <dbReference type="EMBL" id="KAG8501672.1"/>
    </source>
</evidence>
<feature type="signal peptide" evidence="8">
    <location>
        <begin position="1"/>
        <end position="25"/>
    </location>
</feature>
<proteinExistence type="inferred from homology"/>
<keyword evidence="6" id="KW-0865">Zymogen</keyword>
<dbReference type="InterPro" id="IPR025661">
    <property type="entry name" value="Pept_asp_AS"/>
</dbReference>
<evidence type="ECO:0000256" key="8">
    <source>
        <dbReference type="SAM" id="SignalP"/>
    </source>
</evidence>
<evidence type="ECO:0000256" key="6">
    <source>
        <dbReference type="ARBA" id="ARBA00023145"/>
    </source>
</evidence>
<evidence type="ECO:0000259" key="10">
    <source>
        <dbReference type="SMART" id="SM00848"/>
    </source>
</evidence>
<keyword evidence="4" id="KW-0378">Hydrolase</keyword>
<evidence type="ECO:0000256" key="2">
    <source>
        <dbReference type="ARBA" id="ARBA00022670"/>
    </source>
</evidence>
<evidence type="ECO:0000313" key="12">
    <source>
        <dbReference type="Proteomes" id="UP000701853"/>
    </source>
</evidence>
<evidence type="ECO:0000256" key="3">
    <source>
        <dbReference type="ARBA" id="ARBA00022729"/>
    </source>
</evidence>
<comment type="similarity">
    <text evidence="1">Belongs to the peptidase C1 family.</text>
</comment>
<dbReference type="Proteomes" id="UP000701853">
    <property type="component" value="Chromosome 2"/>
</dbReference>
<dbReference type="InterPro" id="IPR013201">
    <property type="entry name" value="Prot_inhib_I29"/>
</dbReference>